<dbReference type="Pfam" id="PF01370">
    <property type="entry name" value="Epimerase"/>
    <property type="match status" value="1"/>
</dbReference>
<gene>
    <name evidence="2" type="ORF">EDC14_1001209</name>
</gene>
<comment type="caution">
    <text evidence="2">The sequence shown here is derived from an EMBL/GenBank/DDBJ whole genome shotgun (WGS) entry which is preliminary data.</text>
</comment>
<dbReference type="Proteomes" id="UP000295008">
    <property type="component" value="Unassembled WGS sequence"/>
</dbReference>
<proteinExistence type="predicted"/>
<keyword evidence="3" id="KW-1185">Reference proteome</keyword>
<dbReference type="InterPro" id="IPR036291">
    <property type="entry name" value="NAD(P)-bd_dom_sf"/>
</dbReference>
<dbReference type="Gene3D" id="3.40.50.720">
    <property type="entry name" value="NAD(P)-binding Rossmann-like Domain"/>
    <property type="match status" value="1"/>
</dbReference>
<dbReference type="SUPFAM" id="SSF51735">
    <property type="entry name" value="NAD(P)-binding Rossmann-fold domains"/>
    <property type="match status" value="1"/>
</dbReference>
<dbReference type="InterPro" id="IPR001509">
    <property type="entry name" value="Epimerase_deHydtase"/>
</dbReference>
<feature type="domain" description="NAD-dependent epimerase/dehydratase" evidence="1">
    <location>
        <begin position="4"/>
        <end position="186"/>
    </location>
</feature>
<dbReference type="InterPro" id="IPR050177">
    <property type="entry name" value="Lipid_A_modif_metabolic_enz"/>
</dbReference>
<sequence>MKRVLVTGSQGFMGRHLVQRLQGRGDLTVLEFERTDSPAALGEMARRADLVYHLAGVNRPLDEGDFDRVNRGLTLALIRAVEAAPRRIPIVFSSSIQAVLKNPYGISKRRAERALIRYGLRHRVPVYLFRLPNTFGGGARPDYNSVVATFCYRIAHDQPIRIDDPHRTLRLVYIDDVVAAFEKLVDGPPAAGNRFYYAVDPVFAIGLAELAELLRQFKNSLPELTDPSRPADALRRHLAETYRYYQSLP</sequence>
<protein>
    <submittedName>
        <fullName evidence="2">Nucleoside-diphosphate-sugar epimerase</fullName>
    </submittedName>
</protein>
<evidence type="ECO:0000259" key="1">
    <source>
        <dbReference type="Pfam" id="PF01370"/>
    </source>
</evidence>
<dbReference type="OrthoDB" id="9801056at2"/>
<evidence type="ECO:0000313" key="3">
    <source>
        <dbReference type="Proteomes" id="UP000295008"/>
    </source>
</evidence>
<name>A0A4R1SCA6_HYDET</name>
<dbReference type="RefSeq" id="WP_132012316.1">
    <property type="nucleotide sequence ID" value="NZ_SLUN01000001.1"/>
</dbReference>
<dbReference type="PANTHER" id="PTHR43245:SF55">
    <property type="entry name" value="NAD(P)-BINDING DOMAIN-CONTAINING PROTEIN"/>
    <property type="match status" value="1"/>
</dbReference>
<dbReference type="PANTHER" id="PTHR43245">
    <property type="entry name" value="BIFUNCTIONAL POLYMYXIN RESISTANCE PROTEIN ARNA"/>
    <property type="match status" value="1"/>
</dbReference>
<evidence type="ECO:0000313" key="2">
    <source>
        <dbReference type="EMBL" id="TCL76924.1"/>
    </source>
</evidence>
<reference evidence="2 3" key="1">
    <citation type="submission" date="2019-03" db="EMBL/GenBank/DDBJ databases">
        <title>Genomic Encyclopedia of Type Strains, Phase IV (KMG-IV): sequencing the most valuable type-strain genomes for metagenomic binning, comparative biology and taxonomic classification.</title>
        <authorList>
            <person name="Goeker M."/>
        </authorList>
    </citation>
    <scope>NUCLEOTIDE SEQUENCE [LARGE SCALE GENOMIC DNA]</scope>
    <source>
        <strain evidence="2 3">LX-B</strain>
    </source>
</reference>
<dbReference type="EMBL" id="SLUN01000001">
    <property type="protein sequence ID" value="TCL76924.1"/>
    <property type="molecule type" value="Genomic_DNA"/>
</dbReference>
<accession>A0A4R1SCA6</accession>
<dbReference type="AlphaFoldDB" id="A0A4R1SCA6"/>
<organism evidence="2 3">
    <name type="scientific">Hydrogenispora ethanolica</name>
    <dbReference type="NCBI Taxonomy" id="1082276"/>
    <lineage>
        <taxon>Bacteria</taxon>
        <taxon>Bacillati</taxon>
        <taxon>Bacillota</taxon>
        <taxon>Hydrogenispora</taxon>
    </lineage>
</organism>